<dbReference type="InterPro" id="IPR000477">
    <property type="entry name" value="RT_dom"/>
</dbReference>
<evidence type="ECO:0000313" key="2">
    <source>
        <dbReference type="EMBL" id="CAF3372705.1"/>
    </source>
</evidence>
<reference evidence="2" key="1">
    <citation type="submission" date="2021-02" db="EMBL/GenBank/DDBJ databases">
        <authorList>
            <person name="Nowell W R."/>
        </authorList>
    </citation>
    <scope>NUCLEOTIDE SEQUENCE</scope>
</reference>
<proteinExistence type="predicted"/>
<name>A0A817XV50_9BILA</name>
<sequence>MGAPLAPIIADVFMTNLETTLMDDLINAGVSEWHQYVDDTFLLVNSITCIDNILSILNNFHPSITFTYKVEDGDKLEFLDVFITRSTECQSLGTTIYHKPAYTDLLRGMS</sequence>
<dbReference type="AlphaFoldDB" id="A0A817XV50"/>
<dbReference type="EMBL" id="CAJOBR010006554">
    <property type="protein sequence ID" value="CAF4846427.1"/>
    <property type="molecule type" value="Genomic_DNA"/>
</dbReference>
<evidence type="ECO:0000259" key="1">
    <source>
        <dbReference type="PROSITE" id="PS50878"/>
    </source>
</evidence>
<feature type="domain" description="Reverse transcriptase" evidence="1">
    <location>
        <begin position="1"/>
        <end position="96"/>
    </location>
</feature>
<protein>
    <recommendedName>
        <fullName evidence="1">Reverse transcriptase domain-containing protein</fullName>
    </recommendedName>
</protein>
<dbReference type="PROSITE" id="PS50878">
    <property type="entry name" value="RT_POL"/>
    <property type="match status" value="1"/>
</dbReference>
<evidence type="ECO:0000313" key="3">
    <source>
        <dbReference type="EMBL" id="CAF4846427.1"/>
    </source>
</evidence>
<dbReference type="PANTHER" id="PTHR21301:SF10">
    <property type="entry name" value="REVERSE TRANSCRIPTASE DOMAIN-CONTAINING PROTEIN"/>
    <property type="match status" value="1"/>
</dbReference>
<dbReference type="Proteomes" id="UP000663869">
    <property type="component" value="Unassembled WGS sequence"/>
</dbReference>
<gene>
    <name evidence="2" type="ORF">FME351_LOCUS6492</name>
    <name evidence="3" type="ORF">QYT958_LOCUS26833</name>
</gene>
<comment type="caution">
    <text evidence="2">The sequence shown here is derived from an EMBL/GenBank/DDBJ whole genome shotgun (WGS) entry which is preliminary data.</text>
</comment>
<dbReference type="EMBL" id="CAJNYU010000545">
    <property type="protein sequence ID" value="CAF3372705.1"/>
    <property type="molecule type" value="Genomic_DNA"/>
</dbReference>
<dbReference type="PANTHER" id="PTHR21301">
    <property type="entry name" value="REVERSE TRANSCRIPTASE"/>
    <property type="match status" value="1"/>
</dbReference>
<organism evidence="2 4">
    <name type="scientific">Rotaria socialis</name>
    <dbReference type="NCBI Taxonomy" id="392032"/>
    <lineage>
        <taxon>Eukaryota</taxon>
        <taxon>Metazoa</taxon>
        <taxon>Spiralia</taxon>
        <taxon>Gnathifera</taxon>
        <taxon>Rotifera</taxon>
        <taxon>Eurotatoria</taxon>
        <taxon>Bdelloidea</taxon>
        <taxon>Philodinida</taxon>
        <taxon>Philodinidae</taxon>
        <taxon>Rotaria</taxon>
    </lineage>
</organism>
<dbReference type="Proteomes" id="UP000663848">
    <property type="component" value="Unassembled WGS sequence"/>
</dbReference>
<evidence type="ECO:0000313" key="4">
    <source>
        <dbReference type="Proteomes" id="UP000663869"/>
    </source>
</evidence>
<accession>A0A817XV50</accession>